<feature type="domain" description="N-acetyltransferase" evidence="1">
    <location>
        <begin position="14"/>
        <end position="177"/>
    </location>
</feature>
<evidence type="ECO:0000313" key="3">
    <source>
        <dbReference type="Proteomes" id="UP000383122"/>
    </source>
</evidence>
<name>A0A5E5AT40_9BURK</name>
<dbReference type="GO" id="GO:0008999">
    <property type="term" value="F:protein-N-terminal-alanine acetyltransferase activity"/>
    <property type="evidence" value="ECO:0007669"/>
    <property type="project" value="TreeGrafter"/>
</dbReference>
<evidence type="ECO:0000259" key="1">
    <source>
        <dbReference type="PROSITE" id="PS51186"/>
    </source>
</evidence>
<protein>
    <submittedName>
        <fullName evidence="2">N-acetyltransferase GCN5</fullName>
    </submittedName>
</protein>
<dbReference type="Pfam" id="PF13302">
    <property type="entry name" value="Acetyltransf_3"/>
    <property type="match status" value="1"/>
</dbReference>
<dbReference type="CDD" id="cd04301">
    <property type="entry name" value="NAT_SF"/>
    <property type="match status" value="1"/>
</dbReference>
<dbReference type="PANTHER" id="PTHR43792">
    <property type="entry name" value="GNAT FAMILY, PUTATIVE (AFU_ORTHOLOGUE AFUA_3G00765)-RELATED-RELATED"/>
    <property type="match status" value="1"/>
</dbReference>
<dbReference type="SUPFAM" id="SSF55729">
    <property type="entry name" value="Acyl-CoA N-acyltransferases (Nat)"/>
    <property type="match status" value="1"/>
</dbReference>
<keyword evidence="3" id="KW-1185">Reference proteome</keyword>
<dbReference type="InterPro" id="IPR051531">
    <property type="entry name" value="N-acetyltransferase"/>
</dbReference>
<organism evidence="2 3">
    <name type="scientific">Pandoraea anapnoica</name>
    <dbReference type="NCBI Taxonomy" id="2508301"/>
    <lineage>
        <taxon>Bacteria</taxon>
        <taxon>Pseudomonadati</taxon>
        <taxon>Pseudomonadota</taxon>
        <taxon>Betaproteobacteria</taxon>
        <taxon>Burkholderiales</taxon>
        <taxon>Burkholderiaceae</taxon>
        <taxon>Pandoraea</taxon>
    </lineage>
</organism>
<dbReference type="InterPro" id="IPR000182">
    <property type="entry name" value="GNAT_dom"/>
</dbReference>
<proteinExistence type="predicted"/>
<dbReference type="RefSeq" id="WP_150740739.1">
    <property type="nucleotide sequence ID" value="NZ_CABPSP010000022.1"/>
</dbReference>
<dbReference type="GO" id="GO:0005737">
    <property type="term" value="C:cytoplasm"/>
    <property type="evidence" value="ECO:0007669"/>
    <property type="project" value="TreeGrafter"/>
</dbReference>
<sequence length="183" mass="20384">MRVSNPPALGVPGMSLRQLDRRDIDAWFSYLRLPEVVKHTSWDVESARDLCPLFEAIESDCSDSIVRLAIVDDASGALVGTVGFHTISTVHLTAEVAYDVAPSHWGRGIGRAACEAVTKWGFGIAGWVRIQAVVLETNAKSIALLESCQFRREGYLRSYRMVRGVPGNFVIFSRLRQEFESFH</sequence>
<reference evidence="2 3" key="1">
    <citation type="submission" date="2019-08" db="EMBL/GenBank/DDBJ databases">
        <authorList>
            <person name="Peeters C."/>
        </authorList>
    </citation>
    <scope>NUCLEOTIDE SEQUENCE [LARGE SCALE GENOMIC DNA]</scope>
    <source>
        <strain evidence="2 3">LMG 31117</strain>
    </source>
</reference>
<keyword evidence="2" id="KW-0808">Transferase</keyword>
<dbReference type="PANTHER" id="PTHR43792:SF9">
    <property type="entry name" value="RIBOSOMAL-PROTEIN-ALANINE ACETYLTRANSFERASE"/>
    <property type="match status" value="1"/>
</dbReference>
<evidence type="ECO:0000313" key="2">
    <source>
        <dbReference type="EMBL" id="VVE75755.1"/>
    </source>
</evidence>
<dbReference type="AlphaFoldDB" id="A0A5E5AT40"/>
<dbReference type="EMBL" id="CABPSP010000022">
    <property type="protein sequence ID" value="VVE75755.1"/>
    <property type="molecule type" value="Genomic_DNA"/>
</dbReference>
<dbReference type="InterPro" id="IPR016181">
    <property type="entry name" value="Acyl_CoA_acyltransferase"/>
</dbReference>
<dbReference type="Proteomes" id="UP000383122">
    <property type="component" value="Unassembled WGS sequence"/>
</dbReference>
<gene>
    <name evidence="2" type="ORF">PAN31117_05241</name>
</gene>
<dbReference type="Gene3D" id="3.40.630.30">
    <property type="match status" value="1"/>
</dbReference>
<accession>A0A5E5AT40</accession>
<dbReference type="PROSITE" id="PS51186">
    <property type="entry name" value="GNAT"/>
    <property type="match status" value="1"/>
</dbReference>
<dbReference type="OrthoDB" id="9801669at2"/>